<feature type="transmembrane region" description="Helical" evidence="9">
    <location>
        <begin position="381"/>
        <end position="407"/>
    </location>
</feature>
<keyword evidence="4" id="KW-0997">Cell inner membrane</keyword>
<gene>
    <name evidence="10" type="ORF">CLLI_06700</name>
</gene>
<evidence type="ECO:0000256" key="2">
    <source>
        <dbReference type="ARBA" id="ARBA00022448"/>
    </source>
</evidence>
<dbReference type="PANTHER" id="PTHR30574:SF1">
    <property type="entry name" value="SULPHUR TRANSPORT DOMAIN-CONTAINING PROTEIN"/>
    <property type="match status" value="1"/>
</dbReference>
<evidence type="ECO:0000313" key="10">
    <source>
        <dbReference type="EMBL" id="PRR79937.1"/>
    </source>
</evidence>
<evidence type="ECO:0000256" key="7">
    <source>
        <dbReference type="ARBA" id="ARBA00023136"/>
    </source>
</evidence>
<feature type="transmembrane region" description="Helical" evidence="9">
    <location>
        <begin position="354"/>
        <end position="372"/>
    </location>
</feature>
<comment type="caution">
    <text evidence="10">The sequence shown here is derived from an EMBL/GenBank/DDBJ whole genome shotgun (WGS) entry which is preliminary data.</text>
</comment>
<dbReference type="InterPro" id="IPR007272">
    <property type="entry name" value="Sulf_transp_TsuA/YedE"/>
</dbReference>
<feature type="transmembrane region" description="Helical" evidence="9">
    <location>
        <begin position="281"/>
        <end position="301"/>
    </location>
</feature>
<keyword evidence="5 9" id="KW-0812">Transmembrane</keyword>
<dbReference type="GO" id="GO:0005886">
    <property type="term" value="C:plasma membrane"/>
    <property type="evidence" value="ECO:0007669"/>
    <property type="project" value="UniProtKB-SubCell"/>
</dbReference>
<evidence type="ECO:0000256" key="5">
    <source>
        <dbReference type="ARBA" id="ARBA00022692"/>
    </source>
</evidence>
<sequence length="442" mass="48606">MNNQTEIRTRTKSGSVKGTSEKVTINKTQTFIGLIILIAMAAFASSQSAKNPKLGLFLITGLSIGYLMQRSRFGFAGGIRKLYVTGDSSLTKALMLLLTISLIMTAGLHFGSYLNGAQVAYKAIEGAKIIPGTQNVEPVSILATLGGLIFGIGMMLGGGCASGTLTDAGEGEGRALIVLFFFVTGSVWGAHDMAWWKTTFVYSWNTRVYLPDVFGYMGAIVISLLGFLGIYVFAKWYENKRKRENTLIPLEYEEWEKELEEPAEYKFFSKETYHKFFIKRWSFYTGAVLLSVMFEVILLSTGKSWGVTSTFAYWGAWIYQSIGLIDVSKWPYFAKEMKNINAGFMNDPGSMRNLGIIIGALISPLLAGHFSFKRGFKFKDIVFYAIGGIFMGYGARLSAGCNIGALYSGICNFSLSGWTFMVALTIGGIIGVNLVRKFNIAS</sequence>
<evidence type="ECO:0000256" key="8">
    <source>
        <dbReference type="ARBA" id="ARBA00035655"/>
    </source>
</evidence>
<feature type="transmembrane region" description="Helical" evidence="9">
    <location>
        <begin position="175"/>
        <end position="194"/>
    </location>
</feature>
<reference evidence="10 11" key="1">
    <citation type="submission" date="2018-03" db="EMBL/GenBank/DDBJ databases">
        <title>Genome sequence of Clostridium liquoris DSM 100320.</title>
        <authorList>
            <person name="Poehlein A."/>
            <person name="Daniel R."/>
        </authorList>
    </citation>
    <scope>NUCLEOTIDE SEQUENCE [LARGE SCALE GENOMIC DNA]</scope>
    <source>
        <strain evidence="10 11">DSM 100320</strain>
    </source>
</reference>
<dbReference type="EMBL" id="PVXO01000012">
    <property type="protein sequence ID" value="PRR79937.1"/>
    <property type="molecule type" value="Genomic_DNA"/>
</dbReference>
<evidence type="ECO:0000256" key="4">
    <source>
        <dbReference type="ARBA" id="ARBA00022519"/>
    </source>
</evidence>
<dbReference type="Pfam" id="PF04143">
    <property type="entry name" value="Sulf_transp"/>
    <property type="match status" value="1"/>
</dbReference>
<dbReference type="AlphaFoldDB" id="A0A2T0B800"/>
<keyword evidence="11" id="KW-1185">Reference proteome</keyword>
<feature type="transmembrane region" description="Helical" evidence="9">
    <location>
        <begin position="90"/>
        <end position="110"/>
    </location>
</feature>
<evidence type="ECO:0000256" key="9">
    <source>
        <dbReference type="SAM" id="Phobius"/>
    </source>
</evidence>
<comment type="similarity">
    <text evidence="8">Belongs to the TsuA/YedE (TC 9.B.102) family.</text>
</comment>
<evidence type="ECO:0000313" key="11">
    <source>
        <dbReference type="Proteomes" id="UP000239706"/>
    </source>
</evidence>
<comment type="subcellular location">
    <subcellularLocation>
        <location evidence="1">Cell inner membrane</location>
        <topology evidence="1">Multi-pass membrane protein</topology>
    </subcellularLocation>
</comment>
<protein>
    <submittedName>
        <fullName evidence="10">Putative inner membrane protein</fullName>
    </submittedName>
</protein>
<keyword evidence="2" id="KW-0813">Transport</keyword>
<keyword evidence="7 9" id="KW-0472">Membrane</keyword>
<feature type="transmembrane region" description="Helical" evidence="9">
    <location>
        <begin position="30"/>
        <end position="48"/>
    </location>
</feature>
<dbReference type="PANTHER" id="PTHR30574">
    <property type="entry name" value="INNER MEMBRANE PROTEIN YEDE"/>
    <property type="match status" value="1"/>
</dbReference>
<proteinExistence type="inferred from homology"/>
<name>A0A2T0B800_9CLOT</name>
<organism evidence="10 11">
    <name type="scientific">Clostridium liquoris</name>
    <dbReference type="NCBI Taxonomy" id="1289519"/>
    <lineage>
        <taxon>Bacteria</taxon>
        <taxon>Bacillati</taxon>
        <taxon>Bacillota</taxon>
        <taxon>Clostridia</taxon>
        <taxon>Eubacteriales</taxon>
        <taxon>Clostridiaceae</taxon>
        <taxon>Clostridium</taxon>
    </lineage>
</organism>
<feature type="transmembrane region" description="Helical" evidence="9">
    <location>
        <begin position="141"/>
        <end position="163"/>
    </location>
</feature>
<evidence type="ECO:0000256" key="3">
    <source>
        <dbReference type="ARBA" id="ARBA00022475"/>
    </source>
</evidence>
<dbReference type="Proteomes" id="UP000239706">
    <property type="component" value="Unassembled WGS sequence"/>
</dbReference>
<accession>A0A2T0B800</accession>
<keyword evidence="6 9" id="KW-1133">Transmembrane helix</keyword>
<evidence type="ECO:0000256" key="6">
    <source>
        <dbReference type="ARBA" id="ARBA00022989"/>
    </source>
</evidence>
<feature type="transmembrane region" description="Helical" evidence="9">
    <location>
        <begin position="413"/>
        <end position="435"/>
    </location>
</feature>
<feature type="transmembrane region" description="Helical" evidence="9">
    <location>
        <begin position="54"/>
        <end position="69"/>
    </location>
</feature>
<feature type="transmembrane region" description="Helical" evidence="9">
    <location>
        <begin position="214"/>
        <end position="234"/>
    </location>
</feature>
<keyword evidence="3" id="KW-1003">Cell membrane</keyword>
<evidence type="ECO:0000256" key="1">
    <source>
        <dbReference type="ARBA" id="ARBA00004429"/>
    </source>
</evidence>